<dbReference type="InterPro" id="IPR001173">
    <property type="entry name" value="Glyco_trans_2-like"/>
</dbReference>
<dbReference type="Pfam" id="PF00535">
    <property type="entry name" value="Glycos_transf_2"/>
    <property type="match status" value="1"/>
</dbReference>
<sequence>MKKVISILLSTYNGQSYVVEQLESIFNQDIDRSKYELKVFVRDDKSSDQTVSVIEKYRENKKANIEFVRTKQNLGVVKSFFELIHDTRGDFFFFSDQDDIWHHNKISKFMVEFEKHNNKKPVGVFADAWVADERAQPTERKLLHGRLQGRLDGNILPLKSQVSEYLVQGANFAFNAASQEILKKINRCYLEYATMHDHLAALTISAVGSLYYLDEPLINYRQLQNNVMGARSENKDKFKLSLFRSRVQDVEDLFVDLHIVHVVLKTANILSNTVKRIDQVNYLGKCSFKRTINFLAIRNSNSASHPVIVSMLYQILFSPNSDSLEAIDHFTD</sequence>
<dbReference type="AlphaFoldDB" id="A0A6N4A572"/>
<dbReference type="GO" id="GO:0016758">
    <property type="term" value="F:hexosyltransferase activity"/>
    <property type="evidence" value="ECO:0007669"/>
    <property type="project" value="UniProtKB-ARBA"/>
</dbReference>
<evidence type="ECO:0000313" key="2">
    <source>
        <dbReference type="EMBL" id="OIM20749.1"/>
    </source>
</evidence>
<dbReference type="PANTHER" id="PTHR22916:SF3">
    <property type="entry name" value="UDP-GLCNAC:BETAGAL BETA-1,3-N-ACETYLGLUCOSAMINYLTRANSFERASE-LIKE PROTEIN 1"/>
    <property type="match status" value="1"/>
</dbReference>
<gene>
    <name evidence="2" type="ORF">ATX59_07475</name>
</gene>
<accession>A0A6N4A572</accession>
<dbReference type="InterPro" id="IPR029044">
    <property type="entry name" value="Nucleotide-diphossugar_trans"/>
</dbReference>
<organism evidence="2 3">
    <name type="scientific">Oenococcus oeni</name>
    <name type="common">Leuconostoc oenos</name>
    <dbReference type="NCBI Taxonomy" id="1247"/>
    <lineage>
        <taxon>Bacteria</taxon>
        <taxon>Bacillati</taxon>
        <taxon>Bacillota</taxon>
        <taxon>Bacilli</taxon>
        <taxon>Lactobacillales</taxon>
        <taxon>Lactobacillaceae</taxon>
        <taxon>Oenococcus</taxon>
    </lineage>
</organism>
<proteinExistence type="predicted"/>
<dbReference type="RefSeq" id="WP_071449075.1">
    <property type="nucleotide sequence ID" value="NZ_MLOK01000050.1"/>
</dbReference>
<feature type="domain" description="Glycosyltransferase 2-like" evidence="1">
    <location>
        <begin position="6"/>
        <end position="123"/>
    </location>
</feature>
<comment type="caution">
    <text evidence="2">The sequence shown here is derived from an EMBL/GenBank/DDBJ whole genome shotgun (WGS) entry which is preliminary data.</text>
</comment>
<dbReference type="Proteomes" id="UP000181728">
    <property type="component" value="Unassembled WGS sequence"/>
</dbReference>
<evidence type="ECO:0000259" key="1">
    <source>
        <dbReference type="Pfam" id="PF00535"/>
    </source>
</evidence>
<dbReference type="EMBL" id="MLOK01000050">
    <property type="protein sequence ID" value="OIM20749.1"/>
    <property type="molecule type" value="Genomic_DNA"/>
</dbReference>
<name>A0A6N4A572_OENOE</name>
<evidence type="ECO:0000313" key="3">
    <source>
        <dbReference type="Proteomes" id="UP000181728"/>
    </source>
</evidence>
<dbReference type="Gene3D" id="3.90.550.10">
    <property type="entry name" value="Spore Coat Polysaccharide Biosynthesis Protein SpsA, Chain A"/>
    <property type="match status" value="1"/>
</dbReference>
<reference evidence="2 3" key="1">
    <citation type="journal article" date="2016" name="BMC Genomics">
        <title>Consensus pan-genome assembly of the specialised wine bacterium Oenococcus oeni.</title>
        <authorList>
            <person name="Sternes P.R."/>
            <person name="Borneman A.R."/>
        </authorList>
    </citation>
    <scope>NUCLEOTIDE SEQUENCE [LARGE SCALE GENOMIC DNA]</scope>
    <source>
        <strain evidence="2 3">AWRIB661</strain>
    </source>
</reference>
<dbReference type="PANTHER" id="PTHR22916">
    <property type="entry name" value="GLYCOSYLTRANSFERASE"/>
    <property type="match status" value="1"/>
</dbReference>
<protein>
    <recommendedName>
        <fullName evidence="1">Glycosyltransferase 2-like domain-containing protein</fullName>
    </recommendedName>
</protein>
<dbReference type="SUPFAM" id="SSF53448">
    <property type="entry name" value="Nucleotide-diphospho-sugar transferases"/>
    <property type="match status" value="1"/>
</dbReference>